<sequence length="1204" mass="133803">MRNLEAEGKTEFVAGCHWCCKDEDLGLSCGNCQSCVLSSTLLRTTQWFLKAGELAKRKFLTGVIARCENSGILENISNVLKVTMGKDFTYARSRVKPGLSGDASHCFYGSNRALDPEILREEITQTWDWFSHSSNWTKSNYLMGILSLCETELLHILGNLTHVLLVREKKWPPTIRSGDLQDEITSIPESHYSYSSDGNPDLELLICASSGYGAVDLPYHCQDDDVMETPRDTGCGSLTTASDSRRKEASYAGYSVTSGCDDGGDASDADSAYSDDPALMVVPNSARSLSGVGRYRDFIRRLPVHISKRILDLLDNTSLHRCLSVSQHWRYLTKEIQEDHCVKKLLEKKVMLLQGNTKSVNPTYARFQDVLVPAKDEEKFIYHGELCTRTRKVSKRNKKREQNRRLGAGLVWICYTLCYMLYMLYFMLYAILYTLFCTSSAKGFEGVYTGVITKTVQMIRARGFEGVYTGVITKAVEMEERNVFCGAYNILLLTSREDPLRVTHYAGGQLAVMGSKDRVVRLVDVVAQKEVLPAMHGHAGSIHAVLLCEAKGMVISAGYDLSIRCWNMKTGACTSLLRGHMATINCLDVHGDRLVSGAKDCKVKVWNLKSGKCEESLKFKHHHPILCVKISSTYVLSSCSEGLVKMWSLELACILKVMEAHKGSVGCLFYDDWHILTGGTDGQAVAWSANPDFKKCLMTYRHPLEVLSVTCLYLRAITACVDGKIRIFNFVTGDCIRVIKACGQNSPVHTVHVTENNMVVDTEGGVYLLQFPKVIWDYVTSSEGEVLKNRVEATGSILQKQSASNVRAERMGLIGSPSHKLLQHVGQEDEGRGQSHHARSVSVLSMQRARGRETSLARSELSRSEKALLRRVQKRGAHRPATPEHMLLTLSSSQLCPLDEPLRSNMELNARVRDAWGPPPPSPSPPYPKPDPPHATPPTSSSPSTHVPRSGGVRSGTKIASPPPLVEGRSQPNAPVMPQPSLYKRSNVIYTPLRHLSSEPNLTPSPRSDPRHRAQKRQVRSCVTTPSQDWSGVKGRSTPLQTPRKRPQTAGTGRTAACKVSTPSSLARGDSCTPHRHHPPPPPSPPLRMFPLSPGGGKRPARHVDFESPPTAHHNPLDPYRQHTGFRLRTDTQLEEYVREQTQMARRENARAQAEEAERVRPGAHNPRRRKTTVWGVRAKGLPCKDFTKEGQVYAPELGPDVYI</sequence>
<feature type="compositionally biased region" description="Low complexity" evidence="2">
    <location>
        <begin position="937"/>
        <end position="950"/>
    </location>
</feature>
<evidence type="ECO:0000256" key="1">
    <source>
        <dbReference type="PROSITE-ProRule" id="PRU00221"/>
    </source>
</evidence>
<dbReference type="KEGG" id="char:105904251"/>
<feature type="region of interest" description="Disordered" evidence="2">
    <location>
        <begin position="912"/>
        <end position="981"/>
    </location>
</feature>
<protein>
    <submittedName>
        <fullName evidence="6">F-box/WD repeat-containing protein 10</fullName>
    </submittedName>
</protein>
<gene>
    <name evidence="6" type="primary">fbxw10</name>
</gene>
<keyword evidence="3" id="KW-0472">Membrane</keyword>
<dbReference type="PROSITE" id="PS50181">
    <property type="entry name" value="FBOX"/>
    <property type="match status" value="1"/>
</dbReference>
<dbReference type="GeneID" id="105904251"/>
<feature type="compositionally biased region" description="Basic and acidic residues" evidence="2">
    <location>
        <begin position="850"/>
        <end position="865"/>
    </location>
</feature>
<dbReference type="SMART" id="SM00320">
    <property type="entry name" value="WD40"/>
    <property type="match status" value="5"/>
</dbReference>
<accession>A0A8M1K5Z3</accession>
<keyword evidence="1" id="KW-0853">WD repeat</keyword>
<dbReference type="Pfam" id="PF00400">
    <property type="entry name" value="WD40"/>
    <property type="match status" value="1"/>
</dbReference>
<dbReference type="PROSITE" id="PS50294">
    <property type="entry name" value="WD_REPEATS_REGION"/>
    <property type="match status" value="1"/>
</dbReference>
<evidence type="ECO:0000313" key="5">
    <source>
        <dbReference type="Proteomes" id="UP000515152"/>
    </source>
</evidence>
<keyword evidence="3" id="KW-0812">Transmembrane</keyword>
<organism evidence="5 6">
    <name type="scientific">Clupea harengus</name>
    <name type="common">Atlantic herring</name>
    <dbReference type="NCBI Taxonomy" id="7950"/>
    <lineage>
        <taxon>Eukaryota</taxon>
        <taxon>Metazoa</taxon>
        <taxon>Chordata</taxon>
        <taxon>Craniata</taxon>
        <taxon>Vertebrata</taxon>
        <taxon>Euteleostomi</taxon>
        <taxon>Actinopterygii</taxon>
        <taxon>Neopterygii</taxon>
        <taxon>Teleostei</taxon>
        <taxon>Clupei</taxon>
        <taxon>Clupeiformes</taxon>
        <taxon>Clupeoidei</taxon>
        <taxon>Clupeidae</taxon>
        <taxon>Clupea</taxon>
    </lineage>
</organism>
<feature type="transmembrane region" description="Helical" evidence="3">
    <location>
        <begin position="406"/>
        <end position="432"/>
    </location>
</feature>
<dbReference type="InterPro" id="IPR001680">
    <property type="entry name" value="WD40_rpt"/>
</dbReference>
<dbReference type="PROSITE" id="PS50082">
    <property type="entry name" value="WD_REPEATS_2"/>
    <property type="match status" value="2"/>
</dbReference>
<name>A0A8M1K5Z3_CLUHA</name>
<feature type="repeat" description="WD" evidence="1">
    <location>
        <begin position="577"/>
        <end position="616"/>
    </location>
</feature>
<keyword evidence="5" id="KW-1185">Reference proteome</keyword>
<evidence type="ECO:0000313" key="6">
    <source>
        <dbReference type="RefSeq" id="XP_042559311.1"/>
    </source>
</evidence>
<dbReference type="RefSeq" id="XP_042559311.1">
    <property type="nucleotide sequence ID" value="XM_042703377.1"/>
</dbReference>
<evidence type="ECO:0000259" key="4">
    <source>
        <dbReference type="PROSITE" id="PS50181"/>
    </source>
</evidence>
<dbReference type="CTD" id="10517"/>
<feature type="region of interest" description="Disordered" evidence="2">
    <location>
        <begin position="993"/>
        <end position="1122"/>
    </location>
</feature>
<dbReference type="AlphaFoldDB" id="A0A8M1K5Z3"/>
<dbReference type="OrthoDB" id="674604at2759"/>
<dbReference type="CDD" id="cd22136">
    <property type="entry name" value="F-box_FBXW10"/>
    <property type="match status" value="1"/>
</dbReference>
<feature type="compositionally biased region" description="Polar residues" evidence="2">
    <location>
        <begin position="1021"/>
        <end position="1030"/>
    </location>
</feature>
<dbReference type="InterPro" id="IPR019775">
    <property type="entry name" value="WD40_repeat_CS"/>
</dbReference>
<dbReference type="PANTHER" id="PTHR19872">
    <property type="entry name" value="UBIQUITIN LIGASE SPECIFICITY FACTOR/HREP PROTEIN"/>
    <property type="match status" value="1"/>
</dbReference>
<dbReference type="Proteomes" id="UP000515152">
    <property type="component" value="Chromosome 23"/>
</dbReference>
<evidence type="ECO:0000256" key="2">
    <source>
        <dbReference type="SAM" id="MobiDB-lite"/>
    </source>
</evidence>
<feature type="domain" description="F-box" evidence="4">
    <location>
        <begin position="296"/>
        <end position="345"/>
    </location>
</feature>
<feature type="compositionally biased region" description="Pro residues" evidence="2">
    <location>
        <begin position="917"/>
        <end position="936"/>
    </location>
</feature>
<dbReference type="InterPro" id="IPR051075">
    <property type="entry name" value="SCF_subunit_WD-repeat"/>
</dbReference>
<dbReference type="PANTHER" id="PTHR19872:SF7">
    <property type="entry name" value="F-BOX AND WD REPEAT DOMAIN CONTAINING PROTEIN 10B-RELATED"/>
    <property type="match status" value="1"/>
</dbReference>
<dbReference type="InterPro" id="IPR001810">
    <property type="entry name" value="F-box_dom"/>
</dbReference>
<dbReference type="PROSITE" id="PS00678">
    <property type="entry name" value="WD_REPEATS_1"/>
    <property type="match status" value="1"/>
</dbReference>
<proteinExistence type="predicted"/>
<evidence type="ECO:0000256" key="3">
    <source>
        <dbReference type="SAM" id="Phobius"/>
    </source>
</evidence>
<feature type="repeat" description="WD" evidence="1">
    <location>
        <begin position="535"/>
        <end position="576"/>
    </location>
</feature>
<keyword evidence="3" id="KW-1133">Transmembrane helix</keyword>
<reference evidence="6" key="1">
    <citation type="submission" date="2025-08" db="UniProtKB">
        <authorList>
            <consortium name="RefSeq"/>
        </authorList>
    </citation>
    <scope>IDENTIFICATION</scope>
</reference>
<feature type="region of interest" description="Disordered" evidence="2">
    <location>
        <begin position="826"/>
        <end position="865"/>
    </location>
</feature>